<sequence>MDYTLLNSQLQWLTPVSIGDLRLSGLRHATVTVRSELATERPLQVLANMPPTPFSKKASSTISRNNENRIDITTFFHLDTTSVADISTHKPSSLPPARPVCWSVLLFAVHGLWLWLSVSAFLPWPLSPLILHMGTSS</sequence>
<evidence type="ECO:0000313" key="3">
    <source>
        <dbReference type="Proteomes" id="UP000735302"/>
    </source>
</evidence>
<name>A0AAV4BWI5_9GAST</name>
<accession>A0AAV4BWI5</accession>
<feature type="transmembrane region" description="Helical" evidence="1">
    <location>
        <begin position="100"/>
        <end position="124"/>
    </location>
</feature>
<proteinExistence type="predicted"/>
<comment type="caution">
    <text evidence="2">The sequence shown here is derived from an EMBL/GenBank/DDBJ whole genome shotgun (WGS) entry which is preliminary data.</text>
</comment>
<protein>
    <submittedName>
        <fullName evidence="2">Uncharacterized protein</fullName>
    </submittedName>
</protein>
<dbReference type="Proteomes" id="UP000735302">
    <property type="component" value="Unassembled WGS sequence"/>
</dbReference>
<gene>
    <name evidence="2" type="ORF">PoB_005003200</name>
</gene>
<keyword evidence="1" id="KW-0472">Membrane</keyword>
<keyword evidence="1" id="KW-0812">Transmembrane</keyword>
<organism evidence="2 3">
    <name type="scientific">Plakobranchus ocellatus</name>
    <dbReference type="NCBI Taxonomy" id="259542"/>
    <lineage>
        <taxon>Eukaryota</taxon>
        <taxon>Metazoa</taxon>
        <taxon>Spiralia</taxon>
        <taxon>Lophotrochozoa</taxon>
        <taxon>Mollusca</taxon>
        <taxon>Gastropoda</taxon>
        <taxon>Heterobranchia</taxon>
        <taxon>Euthyneura</taxon>
        <taxon>Panpulmonata</taxon>
        <taxon>Sacoglossa</taxon>
        <taxon>Placobranchoidea</taxon>
        <taxon>Plakobranchidae</taxon>
        <taxon>Plakobranchus</taxon>
    </lineage>
</organism>
<evidence type="ECO:0000256" key="1">
    <source>
        <dbReference type="SAM" id="Phobius"/>
    </source>
</evidence>
<evidence type="ECO:0000313" key="2">
    <source>
        <dbReference type="EMBL" id="GFO23527.1"/>
    </source>
</evidence>
<reference evidence="2 3" key="1">
    <citation type="journal article" date="2021" name="Elife">
        <title>Chloroplast acquisition without the gene transfer in kleptoplastic sea slugs, Plakobranchus ocellatus.</title>
        <authorList>
            <person name="Maeda T."/>
            <person name="Takahashi S."/>
            <person name="Yoshida T."/>
            <person name="Shimamura S."/>
            <person name="Takaki Y."/>
            <person name="Nagai Y."/>
            <person name="Toyoda A."/>
            <person name="Suzuki Y."/>
            <person name="Arimoto A."/>
            <person name="Ishii H."/>
            <person name="Satoh N."/>
            <person name="Nishiyama T."/>
            <person name="Hasebe M."/>
            <person name="Maruyama T."/>
            <person name="Minagawa J."/>
            <person name="Obokata J."/>
            <person name="Shigenobu S."/>
        </authorList>
    </citation>
    <scope>NUCLEOTIDE SEQUENCE [LARGE SCALE GENOMIC DNA]</scope>
</reference>
<dbReference type="EMBL" id="BLXT01005511">
    <property type="protein sequence ID" value="GFO23527.1"/>
    <property type="molecule type" value="Genomic_DNA"/>
</dbReference>
<keyword evidence="3" id="KW-1185">Reference proteome</keyword>
<dbReference type="AlphaFoldDB" id="A0AAV4BWI5"/>
<keyword evidence="1" id="KW-1133">Transmembrane helix</keyword>